<feature type="region of interest" description="Disordered" evidence="1">
    <location>
        <begin position="93"/>
        <end position="174"/>
    </location>
</feature>
<reference evidence="2 3" key="1">
    <citation type="journal article" date="2025" name="Microbiol. Resour. Announc.">
        <title>Draft genome sequences for Neonectria magnoliae and Neonectria punicea, canker pathogens of Liriodendron tulipifera and Acer saccharum in West Virginia.</title>
        <authorList>
            <person name="Petronek H.M."/>
            <person name="Kasson M.T."/>
            <person name="Metheny A.M."/>
            <person name="Stauder C.M."/>
            <person name="Lovett B."/>
            <person name="Lynch S.C."/>
            <person name="Garnas J.R."/>
            <person name="Kasson L.R."/>
            <person name="Stajich J.E."/>
        </authorList>
    </citation>
    <scope>NUCLEOTIDE SEQUENCE [LARGE SCALE GENOMIC DNA]</scope>
    <source>
        <strain evidence="2 3">NRRL 64653</strain>
    </source>
</reference>
<gene>
    <name evidence="2" type="ORF">QQX98_002872</name>
</gene>
<dbReference type="EMBL" id="JAZAVJ010000031">
    <property type="protein sequence ID" value="KAK7420219.1"/>
    <property type="molecule type" value="Genomic_DNA"/>
</dbReference>
<evidence type="ECO:0000313" key="2">
    <source>
        <dbReference type="EMBL" id="KAK7420219.1"/>
    </source>
</evidence>
<dbReference type="Proteomes" id="UP001498476">
    <property type="component" value="Unassembled WGS sequence"/>
</dbReference>
<evidence type="ECO:0000256" key="1">
    <source>
        <dbReference type="SAM" id="MobiDB-lite"/>
    </source>
</evidence>
<feature type="region of interest" description="Disordered" evidence="1">
    <location>
        <begin position="281"/>
        <end position="318"/>
    </location>
</feature>
<comment type="caution">
    <text evidence="2">The sequence shown here is derived from an EMBL/GenBank/DDBJ whole genome shotgun (WGS) entry which is preliminary data.</text>
</comment>
<protein>
    <submittedName>
        <fullName evidence="2">Uncharacterized protein</fullName>
    </submittedName>
</protein>
<organism evidence="2 3">
    <name type="scientific">Neonectria punicea</name>
    <dbReference type="NCBI Taxonomy" id="979145"/>
    <lineage>
        <taxon>Eukaryota</taxon>
        <taxon>Fungi</taxon>
        <taxon>Dikarya</taxon>
        <taxon>Ascomycota</taxon>
        <taxon>Pezizomycotina</taxon>
        <taxon>Sordariomycetes</taxon>
        <taxon>Hypocreomycetidae</taxon>
        <taxon>Hypocreales</taxon>
        <taxon>Nectriaceae</taxon>
        <taxon>Neonectria</taxon>
    </lineage>
</organism>
<sequence>MPGTFPTRESAPRIASSLPCASPVRNTPCARPLMHWPPLTCPVPVYGCLLAKLQTTVRSFYDIDGTDVSDWASGCFCPCVTLVRNENEILHREREAHRTKTSEDRDSSVAEQYSSPPQMVHPLELEKYRSPAPMEHPLAPGNRSEPVSPDDGDAEPDTRTLPAIPEVSREPSAAGVVRAHDLKQDLDVYPINRDRSAVHGLEEDAATLANPPTINTSHELGHDATATQVAAPTKGHPIELDRRELLSRPKGITKEHSKHDIHHDQIAPEARLVTTHDLQEDAVTPPLRRGPALHSLDADETTLRRVGSRKAHELPDDK</sequence>
<accession>A0ABR1HGB9</accession>
<name>A0ABR1HGB9_9HYPO</name>
<evidence type="ECO:0000313" key="3">
    <source>
        <dbReference type="Proteomes" id="UP001498476"/>
    </source>
</evidence>
<proteinExistence type="predicted"/>
<keyword evidence="3" id="KW-1185">Reference proteome</keyword>
<feature type="compositionally biased region" description="Basic and acidic residues" evidence="1">
    <location>
        <begin position="93"/>
        <end position="108"/>
    </location>
</feature>